<dbReference type="CDD" id="cd16917">
    <property type="entry name" value="HATPase_UhpB-NarQ-NarX-like"/>
    <property type="match status" value="1"/>
</dbReference>
<keyword evidence="3" id="KW-0597">Phosphoprotein</keyword>
<keyword evidence="5" id="KW-0547">Nucleotide-binding</keyword>
<dbReference type="Gene3D" id="3.30.565.10">
    <property type="entry name" value="Histidine kinase-like ATPase, C-terminal domain"/>
    <property type="match status" value="1"/>
</dbReference>
<feature type="domain" description="Signal transduction histidine kinase subgroup 3 dimerisation and phosphoacceptor" evidence="10">
    <location>
        <begin position="67"/>
        <end position="129"/>
    </location>
</feature>
<accession>A0A401U946</accession>
<feature type="transmembrane region" description="Helical" evidence="9">
    <location>
        <begin position="12"/>
        <end position="32"/>
    </location>
</feature>
<evidence type="ECO:0000259" key="10">
    <source>
        <dbReference type="Pfam" id="PF07730"/>
    </source>
</evidence>
<dbReference type="GO" id="GO:0046983">
    <property type="term" value="F:protein dimerization activity"/>
    <property type="evidence" value="ECO:0007669"/>
    <property type="project" value="InterPro"/>
</dbReference>
<evidence type="ECO:0000256" key="1">
    <source>
        <dbReference type="ARBA" id="ARBA00000085"/>
    </source>
</evidence>
<dbReference type="PANTHER" id="PTHR24421:SF10">
    <property type="entry name" value="NITRATE_NITRITE SENSOR PROTEIN NARQ"/>
    <property type="match status" value="1"/>
</dbReference>
<evidence type="ECO:0000256" key="7">
    <source>
        <dbReference type="ARBA" id="ARBA00022840"/>
    </source>
</evidence>
<dbReference type="InterPro" id="IPR036890">
    <property type="entry name" value="HATPase_C_sf"/>
</dbReference>
<dbReference type="InterPro" id="IPR050482">
    <property type="entry name" value="Sensor_HK_TwoCompSys"/>
</dbReference>
<dbReference type="PANTHER" id="PTHR24421">
    <property type="entry name" value="NITRATE/NITRITE SENSOR PROTEIN NARX-RELATED"/>
    <property type="match status" value="1"/>
</dbReference>
<dbReference type="GO" id="GO:0005524">
    <property type="term" value="F:ATP binding"/>
    <property type="evidence" value="ECO:0007669"/>
    <property type="project" value="UniProtKB-KW"/>
</dbReference>
<evidence type="ECO:0000256" key="4">
    <source>
        <dbReference type="ARBA" id="ARBA00022679"/>
    </source>
</evidence>
<evidence type="ECO:0000256" key="9">
    <source>
        <dbReference type="SAM" id="Phobius"/>
    </source>
</evidence>
<sequence length="258" mass="29163">MDQASQVTFLSTLIPLIGVIIIISSGVIILNYNFRKNVHQRILEKEEMKSKHKDELLRWSIQIQEDERKRISNDMHDELGALLSISLMLCKKISVNQVYDSHHINNLIELLSSSLASTRRICYELLPPHLERYGLIAALESFRDQINSTNTIDFVLSYPTNFPRLPREIELGIFRIIAEQTTNTIKHAEGNVIRVSLCLESQFLTCYYSDNGKGLAEGLLTKGLGLKSIETRTSSLGGTFNIISQQPGFNSKVSIPND</sequence>
<gene>
    <name evidence="11" type="ORF">SanaruYs_16580</name>
</gene>
<evidence type="ECO:0000256" key="8">
    <source>
        <dbReference type="ARBA" id="ARBA00023012"/>
    </source>
</evidence>
<keyword evidence="7" id="KW-0067">ATP-binding</keyword>
<dbReference type="RefSeq" id="WP_127122099.1">
    <property type="nucleotide sequence ID" value="NZ_BHXQ01000003.1"/>
</dbReference>
<comment type="catalytic activity">
    <reaction evidence="1">
        <text>ATP + protein L-histidine = ADP + protein N-phospho-L-histidine.</text>
        <dbReference type="EC" id="2.7.13.3"/>
    </reaction>
</comment>
<keyword evidence="6" id="KW-0418">Kinase</keyword>
<keyword evidence="9" id="KW-0812">Transmembrane</keyword>
<evidence type="ECO:0000256" key="5">
    <source>
        <dbReference type="ARBA" id="ARBA00022741"/>
    </source>
</evidence>
<evidence type="ECO:0000313" key="11">
    <source>
        <dbReference type="EMBL" id="GCC51433.1"/>
    </source>
</evidence>
<organism evidence="11 12">
    <name type="scientific">Chryseotalea sanaruensis</name>
    <dbReference type="NCBI Taxonomy" id="2482724"/>
    <lineage>
        <taxon>Bacteria</taxon>
        <taxon>Pseudomonadati</taxon>
        <taxon>Bacteroidota</taxon>
        <taxon>Cytophagia</taxon>
        <taxon>Cytophagales</taxon>
        <taxon>Chryseotaleaceae</taxon>
        <taxon>Chryseotalea</taxon>
    </lineage>
</organism>
<keyword evidence="8" id="KW-0902">Two-component regulatory system</keyword>
<dbReference type="EC" id="2.7.13.3" evidence="2"/>
<name>A0A401U946_9BACT</name>
<dbReference type="EMBL" id="BHXQ01000003">
    <property type="protein sequence ID" value="GCC51433.1"/>
    <property type="molecule type" value="Genomic_DNA"/>
</dbReference>
<dbReference type="SUPFAM" id="SSF55874">
    <property type="entry name" value="ATPase domain of HSP90 chaperone/DNA topoisomerase II/histidine kinase"/>
    <property type="match status" value="1"/>
</dbReference>
<evidence type="ECO:0000256" key="2">
    <source>
        <dbReference type="ARBA" id="ARBA00012438"/>
    </source>
</evidence>
<keyword evidence="12" id="KW-1185">Reference proteome</keyword>
<keyword evidence="9" id="KW-1133">Transmembrane helix</keyword>
<dbReference type="AlphaFoldDB" id="A0A401U946"/>
<reference evidence="11 12" key="1">
    <citation type="submission" date="2018-11" db="EMBL/GenBank/DDBJ databases">
        <title>Chryseotalea sanarue gen. nov., sp., nov., a member of the family Cytophagaceae, isolated from a brackish lake in Hamamatsu Japan.</title>
        <authorList>
            <person name="Maejima Y."/>
            <person name="Iino T."/>
            <person name="Muraguchi Y."/>
            <person name="Fukuda K."/>
            <person name="Ohkuma M."/>
            <person name="Moriuchi R."/>
            <person name="Dohra H."/>
            <person name="Kimbara K."/>
            <person name="Shintani M."/>
        </authorList>
    </citation>
    <scope>NUCLEOTIDE SEQUENCE [LARGE SCALE GENOMIC DNA]</scope>
    <source>
        <strain evidence="11 12">Ys</strain>
    </source>
</reference>
<comment type="caution">
    <text evidence="11">The sequence shown here is derived from an EMBL/GenBank/DDBJ whole genome shotgun (WGS) entry which is preliminary data.</text>
</comment>
<dbReference type="GO" id="GO:0000155">
    <property type="term" value="F:phosphorelay sensor kinase activity"/>
    <property type="evidence" value="ECO:0007669"/>
    <property type="project" value="InterPro"/>
</dbReference>
<proteinExistence type="predicted"/>
<dbReference type="Pfam" id="PF07730">
    <property type="entry name" value="HisKA_3"/>
    <property type="match status" value="1"/>
</dbReference>
<dbReference type="GO" id="GO:0016020">
    <property type="term" value="C:membrane"/>
    <property type="evidence" value="ECO:0007669"/>
    <property type="project" value="InterPro"/>
</dbReference>
<evidence type="ECO:0000313" key="12">
    <source>
        <dbReference type="Proteomes" id="UP000288227"/>
    </source>
</evidence>
<dbReference type="Proteomes" id="UP000288227">
    <property type="component" value="Unassembled WGS sequence"/>
</dbReference>
<evidence type="ECO:0000256" key="3">
    <source>
        <dbReference type="ARBA" id="ARBA00022553"/>
    </source>
</evidence>
<keyword evidence="4" id="KW-0808">Transferase</keyword>
<keyword evidence="9" id="KW-0472">Membrane</keyword>
<dbReference type="InterPro" id="IPR011712">
    <property type="entry name" value="Sig_transdc_His_kin_sub3_dim/P"/>
</dbReference>
<dbReference type="Gene3D" id="1.20.5.1930">
    <property type="match status" value="1"/>
</dbReference>
<protein>
    <recommendedName>
        <fullName evidence="2">histidine kinase</fullName>
        <ecNumber evidence="2">2.7.13.3</ecNumber>
    </recommendedName>
</protein>
<evidence type="ECO:0000256" key="6">
    <source>
        <dbReference type="ARBA" id="ARBA00022777"/>
    </source>
</evidence>
<dbReference type="OrthoDB" id="9760839at2"/>